<dbReference type="Proteomes" id="UP000324897">
    <property type="component" value="Unassembled WGS sequence"/>
</dbReference>
<reference evidence="2 3" key="1">
    <citation type="journal article" date="2019" name="Sci. Rep.">
        <title>A high-quality genome of Eragrostis curvula grass provides insights into Poaceae evolution and supports new strategies to enhance forage quality.</title>
        <authorList>
            <person name="Carballo J."/>
            <person name="Santos B.A.C.M."/>
            <person name="Zappacosta D."/>
            <person name="Garbus I."/>
            <person name="Selva J.P."/>
            <person name="Gallo C.A."/>
            <person name="Diaz A."/>
            <person name="Albertini E."/>
            <person name="Caccamo M."/>
            <person name="Echenique V."/>
        </authorList>
    </citation>
    <scope>NUCLEOTIDE SEQUENCE [LARGE SCALE GENOMIC DNA]</scope>
    <source>
        <strain evidence="3">cv. Victoria</strain>
        <tissue evidence="2">Leaf</tissue>
    </source>
</reference>
<feature type="transmembrane region" description="Helical" evidence="1">
    <location>
        <begin position="44"/>
        <end position="64"/>
    </location>
</feature>
<dbReference type="Gramene" id="TVU15277">
    <property type="protein sequence ID" value="TVU15277"/>
    <property type="gene ID" value="EJB05_38788"/>
</dbReference>
<evidence type="ECO:0000256" key="1">
    <source>
        <dbReference type="SAM" id="Phobius"/>
    </source>
</evidence>
<dbReference type="AlphaFoldDB" id="A0A5J9TVS1"/>
<evidence type="ECO:0000313" key="2">
    <source>
        <dbReference type="EMBL" id="TVU15277.1"/>
    </source>
</evidence>
<organism evidence="2 3">
    <name type="scientific">Eragrostis curvula</name>
    <name type="common">weeping love grass</name>
    <dbReference type="NCBI Taxonomy" id="38414"/>
    <lineage>
        <taxon>Eukaryota</taxon>
        <taxon>Viridiplantae</taxon>
        <taxon>Streptophyta</taxon>
        <taxon>Embryophyta</taxon>
        <taxon>Tracheophyta</taxon>
        <taxon>Spermatophyta</taxon>
        <taxon>Magnoliopsida</taxon>
        <taxon>Liliopsida</taxon>
        <taxon>Poales</taxon>
        <taxon>Poaceae</taxon>
        <taxon>PACMAD clade</taxon>
        <taxon>Chloridoideae</taxon>
        <taxon>Eragrostideae</taxon>
        <taxon>Eragrostidinae</taxon>
        <taxon>Eragrostis</taxon>
    </lineage>
</organism>
<protein>
    <submittedName>
        <fullName evidence="2">Uncharacterized protein</fullName>
    </submittedName>
</protein>
<keyword evidence="1" id="KW-1133">Transmembrane helix</keyword>
<sequence length="106" mass="11780">MASPQPSLVSARDSVAEMTTGVSLYLYIVAKRRATVTSIAKQPLGLRIVAPSIVYYTIVTHLLIVKLAKEGQIMSPMERKMKNAAILIMIFVVLMTSRIRDDEDWG</sequence>
<accession>A0A5J9TVS1</accession>
<gene>
    <name evidence="2" type="ORF">EJB05_38788</name>
</gene>
<evidence type="ECO:0000313" key="3">
    <source>
        <dbReference type="Proteomes" id="UP000324897"/>
    </source>
</evidence>
<name>A0A5J9TVS1_9POAL</name>
<proteinExistence type="predicted"/>
<keyword evidence="3" id="KW-1185">Reference proteome</keyword>
<comment type="caution">
    <text evidence="2">The sequence shown here is derived from an EMBL/GenBank/DDBJ whole genome shotgun (WGS) entry which is preliminary data.</text>
</comment>
<keyword evidence="1" id="KW-0812">Transmembrane</keyword>
<keyword evidence="1" id="KW-0472">Membrane</keyword>
<feature type="transmembrane region" description="Helical" evidence="1">
    <location>
        <begin position="84"/>
        <end position="100"/>
    </location>
</feature>
<dbReference type="EMBL" id="RWGY01000031">
    <property type="protein sequence ID" value="TVU15277.1"/>
    <property type="molecule type" value="Genomic_DNA"/>
</dbReference>
<feature type="non-terminal residue" evidence="2">
    <location>
        <position position="1"/>
    </location>
</feature>